<evidence type="ECO:0000256" key="1">
    <source>
        <dbReference type="SAM" id="MobiDB-lite"/>
    </source>
</evidence>
<name>A0AAV1R0U6_9ROSI</name>
<proteinExistence type="predicted"/>
<dbReference type="EMBL" id="CAWUPB010000851">
    <property type="protein sequence ID" value="CAK7326993.1"/>
    <property type="molecule type" value="Genomic_DNA"/>
</dbReference>
<feature type="compositionally biased region" description="Basic and acidic residues" evidence="1">
    <location>
        <begin position="72"/>
        <end position="81"/>
    </location>
</feature>
<sequence length="104" mass="12193">MGETCFFSQENDDFLGTEDLNIYTKQIKWRTPTDRIRIEKTRPTFVGAQPRSTYKVMHMENHEVQASTPIKEPLDVKDQDSGRSNMIIKRKSENIGRKSTCRKR</sequence>
<comment type="caution">
    <text evidence="2">The sequence shown here is derived from an EMBL/GenBank/DDBJ whole genome shotgun (WGS) entry which is preliminary data.</text>
</comment>
<evidence type="ECO:0000313" key="2">
    <source>
        <dbReference type="EMBL" id="CAK7326993.1"/>
    </source>
</evidence>
<keyword evidence="3" id="KW-1185">Reference proteome</keyword>
<dbReference type="AlphaFoldDB" id="A0AAV1R0U6"/>
<organism evidence="2 3">
    <name type="scientific">Dovyalis caffra</name>
    <dbReference type="NCBI Taxonomy" id="77055"/>
    <lineage>
        <taxon>Eukaryota</taxon>
        <taxon>Viridiplantae</taxon>
        <taxon>Streptophyta</taxon>
        <taxon>Embryophyta</taxon>
        <taxon>Tracheophyta</taxon>
        <taxon>Spermatophyta</taxon>
        <taxon>Magnoliopsida</taxon>
        <taxon>eudicotyledons</taxon>
        <taxon>Gunneridae</taxon>
        <taxon>Pentapetalae</taxon>
        <taxon>rosids</taxon>
        <taxon>fabids</taxon>
        <taxon>Malpighiales</taxon>
        <taxon>Salicaceae</taxon>
        <taxon>Flacourtieae</taxon>
        <taxon>Dovyalis</taxon>
    </lineage>
</organism>
<protein>
    <submittedName>
        <fullName evidence="2">Uncharacterized protein</fullName>
    </submittedName>
</protein>
<accession>A0AAV1R0U6</accession>
<reference evidence="2 3" key="1">
    <citation type="submission" date="2024-01" db="EMBL/GenBank/DDBJ databases">
        <authorList>
            <person name="Waweru B."/>
        </authorList>
    </citation>
    <scope>NUCLEOTIDE SEQUENCE [LARGE SCALE GENOMIC DNA]</scope>
</reference>
<evidence type="ECO:0000313" key="3">
    <source>
        <dbReference type="Proteomes" id="UP001314170"/>
    </source>
</evidence>
<dbReference type="Proteomes" id="UP001314170">
    <property type="component" value="Unassembled WGS sequence"/>
</dbReference>
<gene>
    <name evidence="2" type="ORF">DCAF_LOCUS4700</name>
</gene>
<feature type="region of interest" description="Disordered" evidence="1">
    <location>
        <begin position="67"/>
        <end position="104"/>
    </location>
</feature>